<feature type="compositionally biased region" description="Polar residues" evidence="13">
    <location>
        <begin position="1285"/>
        <end position="1302"/>
    </location>
</feature>
<dbReference type="FunFam" id="3.30.160.60:FF:003785">
    <property type="entry name" value="Ras-responsive element-binding protein 1b"/>
    <property type="match status" value="1"/>
</dbReference>
<feature type="compositionally biased region" description="Polar residues" evidence="13">
    <location>
        <begin position="528"/>
        <end position="537"/>
    </location>
</feature>
<feature type="domain" description="C2H2-type" evidence="14">
    <location>
        <begin position="708"/>
        <end position="736"/>
    </location>
</feature>
<dbReference type="FunFam" id="3.30.160.60:FF:000599">
    <property type="entry name" value="ras-responsive element-binding protein 1 isoform X1"/>
    <property type="match status" value="1"/>
</dbReference>
<feature type="compositionally biased region" description="Basic and acidic residues" evidence="13">
    <location>
        <begin position="228"/>
        <end position="246"/>
    </location>
</feature>
<evidence type="ECO:0000259" key="14">
    <source>
        <dbReference type="PROSITE" id="PS50157"/>
    </source>
</evidence>
<dbReference type="FunFam" id="3.30.160.60:FF:001788">
    <property type="entry name" value="ras-responsive element-binding protein 1"/>
    <property type="match status" value="1"/>
</dbReference>
<gene>
    <name evidence="15" type="ORF">AGOR_G00042420</name>
</gene>
<feature type="region of interest" description="Disordered" evidence="13">
    <location>
        <begin position="184"/>
        <end position="246"/>
    </location>
</feature>
<dbReference type="FunFam" id="3.30.160.60:FF:001835">
    <property type="entry name" value="Ras responsive element binding protein 1"/>
    <property type="match status" value="1"/>
</dbReference>
<dbReference type="InterPro" id="IPR052795">
    <property type="entry name" value="RREB1"/>
</dbReference>
<evidence type="ECO:0000256" key="11">
    <source>
        <dbReference type="ARBA" id="ARBA00072640"/>
    </source>
</evidence>
<reference evidence="15" key="1">
    <citation type="submission" date="2021-01" db="EMBL/GenBank/DDBJ databases">
        <authorList>
            <person name="Zahm M."/>
            <person name="Roques C."/>
            <person name="Cabau C."/>
            <person name="Klopp C."/>
            <person name="Donnadieu C."/>
            <person name="Jouanno E."/>
            <person name="Lampietro C."/>
            <person name="Louis A."/>
            <person name="Herpin A."/>
            <person name="Echchiki A."/>
            <person name="Berthelot C."/>
            <person name="Parey E."/>
            <person name="Roest-Crollius H."/>
            <person name="Braasch I."/>
            <person name="Postlethwait J."/>
            <person name="Bobe J."/>
            <person name="Montfort J."/>
            <person name="Bouchez O."/>
            <person name="Begum T."/>
            <person name="Mejri S."/>
            <person name="Adams A."/>
            <person name="Chen W.-J."/>
            <person name="Guiguen Y."/>
        </authorList>
    </citation>
    <scope>NUCLEOTIDE SEQUENCE</scope>
    <source>
        <tissue evidence="15">Blood</tissue>
    </source>
</reference>
<feature type="region of interest" description="Disordered" evidence="13">
    <location>
        <begin position="1399"/>
        <end position="1492"/>
    </location>
</feature>
<protein>
    <recommendedName>
        <fullName evidence="11">Ras-responsive element-binding protein 1</fullName>
    </recommendedName>
</protein>
<dbReference type="FunFam" id="3.30.160.60:FF:002109">
    <property type="entry name" value="ras-responsive element-binding protein 1 isoform X1"/>
    <property type="match status" value="1"/>
</dbReference>
<feature type="domain" description="C2H2-type" evidence="14">
    <location>
        <begin position="251"/>
        <end position="273"/>
    </location>
</feature>
<feature type="compositionally biased region" description="Basic residues" evidence="13">
    <location>
        <begin position="1537"/>
        <end position="1546"/>
    </location>
</feature>
<dbReference type="Proteomes" id="UP000829720">
    <property type="component" value="Unassembled WGS sequence"/>
</dbReference>
<evidence type="ECO:0000256" key="12">
    <source>
        <dbReference type="PROSITE-ProRule" id="PRU00042"/>
    </source>
</evidence>
<dbReference type="EMBL" id="JAERUA010000003">
    <property type="protein sequence ID" value="KAI1902215.1"/>
    <property type="molecule type" value="Genomic_DNA"/>
</dbReference>
<feature type="compositionally biased region" description="Basic residues" evidence="13">
    <location>
        <begin position="205"/>
        <end position="215"/>
    </location>
</feature>
<feature type="compositionally biased region" description="Low complexity" evidence="13">
    <location>
        <begin position="77"/>
        <end position="91"/>
    </location>
</feature>
<evidence type="ECO:0000256" key="9">
    <source>
        <dbReference type="ARBA" id="ARBA00023163"/>
    </source>
</evidence>
<dbReference type="FunFam" id="3.30.160.60:FF:001098">
    <property type="entry name" value="Ras responsive element binding protein 1"/>
    <property type="match status" value="1"/>
</dbReference>
<feature type="compositionally biased region" description="Basic and acidic residues" evidence="13">
    <location>
        <begin position="1246"/>
        <end position="1256"/>
    </location>
</feature>
<evidence type="ECO:0000256" key="10">
    <source>
        <dbReference type="ARBA" id="ARBA00023242"/>
    </source>
</evidence>
<evidence type="ECO:0000313" key="16">
    <source>
        <dbReference type="Proteomes" id="UP000829720"/>
    </source>
</evidence>
<sequence length="1680" mass="182584">MEGAIDDKRLGEGISSDLGMDTELSGEKDSLTSEQTQEDHAGKNSEGEEDGGDGVDLSSINSMMSTVMNAGPLNGGSTSATPTKTPTKSPSINRMGRKNQEAKDDRSFICPLCNKNCVTQHQLTMHIRQHNTDSGGTDHSCSICGKALSSASSLDRHMLVHSGERPYKCRVCGQTFTTNGNMHRHMKIHDKDPSSVVASSPPSPLKRRRPSAKRKPSLEDDGDQGDEPPSKKVSDDSQRDKRDTVQGEEELHCPICFKTFICKYGLESHMETHPDASLRCDVCCITFRTHRGLLRHNAVIHKQLPTDPAGRPFIQNNPSIPLGFNDLAFIDFSCRKFPQIAQAWCETNLRRCTSKFHRFVCETCNKAFPLQSALDLHLVTHSPGGADQEKATPTLEQDTPAVEDKASFMESLGLQHISQAKPVPSEDEAQQAVLDSIRVIRVDPSTSNLPHEASGFSLPVLDPASLQSLSQNGAFNFLSLQPFIVQPDSSILVKPICAENGMELADIQQILKLASSASQITLPPLSKAPSNSTQSGCKQMPPLKPKPLVAPRTNMAASTPPPLMSAQQASPCCISPNLPPPPSQLLLKSPGESSSSSSSSGRELVSEKMEADAMMDALMPTGTGERKIKQEASDEKEVVGAGGKQAGLKGEYPCRFCDQVFPYSGLLQSHMRYHLRISPYQCNICDYSAPDKATLIRHLRTHSGERPYVCRVCHYPFTVKANCERHLRKKHMKNTRKEIEKNIEYVTTGSGGLGVTTLDPLDSTGTRDTTCCYCGEDLKSYRALQIHLRTHNGCQRKPFECRQCGAAFLAKRNCIHHLLKQHPEVQEREIEDHIATSLPAVAVPQANPPAQNGQVTNILPRSIKIEDMSFYASDLDQPLDFSKKGQTGVGNTGVSGIKMEGMHSPQLLPYGSSSDEPIDLSMPKNPEKRLKREATGFPAHSLPTEVKNEQASPGSDKDKSKEERPCLATTYQLSLPVASPLNGTSQNASRPIRLKPLLPKPTASKKELPPLASIAQIISSVSAAPTLLKRETTHGLEKSAAFKGVQTDPESCDEQRLADAESPNISSGNCSPDDSKQRGKKRASSSKERPKTNFSESGTGSGIDLESSGEFASVEKMLATTDANKFSPYLRPNPTALRKEDLERPSTSEDEREGQEEKQQPQPQAKGKKNAYSNSLQKMTCSYCPRVFPWASSLQRHMLTHTGQKPYPCPQCDAFFSTKSNCERHLLRKHGVANRSLRHNGGMTKAKADEVSRESAESMSDMETTTGEALDLTATQSEESAEPQAVQSEGQSETTTPEQPSHQGEKGGQGAEMSLETVESNSEENDDDSHSNNSLDLNFARKLIDFKFSEGEQQQRPAEGSAGPENCRQEESKHTCASCGKNFRHAATLARHQRVHLPECQAEGGKKDTQGSAESGQDPCTPPEDGPVEEADPDERRGMADSEGNGSGADSGSDEEEKDKEEKSEEEGGATESKNGEGESGGGAGSKADKRKKICSVCNKRFWSLQDLTRHMRSHTGERPYQCQTCERTFTLKHSLVRHQRIHQKPRGAEDGDGVGPSGGARPGASEEEVASGPSGSESESTLASTNPSSENENEGDTQTGEEPSHPGDKGEESPMQEMPETQDSAQSVTDPPTEPPSADPAPPTEESTGDYIQGLLEIHSKPSLDHILPAGEPPLVGVE</sequence>
<feature type="compositionally biased region" description="Polar residues" evidence="13">
    <location>
        <begin position="1063"/>
        <end position="1072"/>
    </location>
</feature>
<dbReference type="PROSITE" id="PS00028">
    <property type="entry name" value="ZINC_FINGER_C2H2_1"/>
    <property type="match status" value="15"/>
</dbReference>
<proteinExistence type="inferred from homology"/>
<feature type="domain" description="C2H2-type" evidence="14">
    <location>
        <begin position="769"/>
        <end position="796"/>
    </location>
</feature>
<feature type="compositionally biased region" description="Low complexity" evidence="13">
    <location>
        <begin position="1441"/>
        <end position="1451"/>
    </location>
</feature>
<feature type="compositionally biased region" description="Basic and acidic residues" evidence="13">
    <location>
        <begin position="1"/>
        <end position="11"/>
    </location>
</feature>
<feature type="region of interest" description="Disordered" evidence="13">
    <location>
        <begin position="1125"/>
        <end position="1172"/>
    </location>
</feature>
<keyword evidence="6" id="KW-0862">Zinc</keyword>
<dbReference type="OrthoDB" id="3069995at2759"/>
<evidence type="ECO:0000256" key="3">
    <source>
        <dbReference type="ARBA" id="ARBA00022723"/>
    </source>
</evidence>
<dbReference type="PANTHER" id="PTHR46451:SF1">
    <property type="entry name" value="RAS-RESPONSIVE ELEMENT-BINDING PROTEIN 1"/>
    <property type="match status" value="1"/>
</dbReference>
<feature type="domain" description="C2H2-type" evidence="14">
    <location>
        <begin position="1179"/>
        <end position="1206"/>
    </location>
</feature>
<evidence type="ECO:0000256" key="6">
    <source>
        <dbReference type="ARBA" id="ARBA00022833"/>
    </source>
</evidence>
<feature type="compositionally biased region" description="Pro residues" evidence="13">
    <location>
        <begin position="1633"/>
        <end position="1644"/>
    </location>
</feature>
<feature type="compositionally biased region" description="Basic and acidic residues" evidence="13">
    <location>
        <begin position="925"/>
        <end position="934"/>
    </location>
</feature>
<accession>A0A8T3E6G2</accession>
<feature type="region of interest" description="Disordered" evidence="13">
    <location>
        <begin position="524"/>
        <end position="607"/>
    </location>
</feature>
<dbReference type="GO" id="GO:0051094">
    <property type="term" value="P:positive regulation of developmental process"/>
    <property type="evidence" value="ECO:0007669"/>
    <property type="project" value="UniProtKB-ARBA"/>
</dbReference>
<dbReference type="FunFam" id="3.30.160.60:FF:000682">
    <property type="entry name" value="ras-responsive element-binding protein 1 isoform X1"/>
    <property type="match status" value="1"/>
</dbReference>
<feature type="domain" description="C2H2-type" evidence="14">
    <location>
        <begin position="799"/>
        <end position="827"/>
    </location>
</feature>
<organism evidence="15 16">
    <name type="scientific">Albula goreensis</name>
    <dbReference type="NCBI Taxonomy" id="1534307"/>
    <lineage>
        <taxon>Eukaryota</taxon>
        <taxon>Metazoa</taxon>
        <taxon>Chordata</taxon>
        <taxon>Craniata</taxon>
        <taxon>Vertebrata</taxon>
        <taxon>Euteleostomi</taxon>
        <taxon>Actinopterygii</taxon>
        <taxon>Neopterygii</taxon>
        <taxon>Teleostei</taxon>
        <taxon>Albuliformes</taxon>
        <taxon>Albulidae</taxon>
        <taxon>Albula</taxon>
    </lineage>
</organism>
<evidence type="ECO:0000256" key="4">
    <source>
        <dbReference type="ARBA" id="ARBA00022737"/>
    </source>
</evidence>
<keyword evidence="10" id="KW-0539">Nucleus</keyword>
<keyword evidence="9" id="KW-0804">Transcription</keyword>
<feature type="compositionally biased region" description="Polar residues" evidence="13">
    <location>
        <begin position="1620"/>
        <end position="1629"/>
    </location>
</feature>
<keyword evidence="16" id="KW-1185">Reference proteome</keyword>
<evidence type="ECO:0000256" key="13">
    <source>
        <dbReference type="SAM" id="MobiDB-lite"/>
    </source>
</evidence>
<dbReference type="GO" id="GO:0005634">
    <property type="term" value="C:nucleus"/>
    <property type="evidence" value="ECO:0007669"/>
    <property type="project" value="UniProtKB-SubCell"/>
</dbReference>
<feature type="domain" description="C2H2-type" evidence="14">
    <location>
        <begin position="1493"/>
        <end position="1520"/>
    </location>
</feature>
<feature type="compositionally biased region" description="Low complexity" evidence="13">
    <location>
        <begin position="584"/>
        <end position="600"/>
    </location>
</feature>
<dbReference type="PANTHER" id="PTHR46451">
    <property type="entry name" value="RAS-RESPONSIVE ELEMENT-BINDING PROTEIN 1"/>
    <property type="match status" value="1"/>
</dbReference>
<keyword evidence="8" id="KW-0238">DNA-binding</keyword>
<feature type="domain" description="C2H2-type" evidence="14">
    <location>
        <begin position="652"/>
        <end position="679"/>
    </location>
</feature>
<dbReference type="Gene3D" id="3.30.160.60">
    <property type="entry name" value="Classic Zinc Finger"/>
    <property type="match status" value="11"/>
</dbReference>
<feature type="region of interest" description="Disordered" evidence="13">
    <location>
        <begin position="1537"/>
        <end position="1680"/>
    </location>
</feature>
<feature type="compositionally biased region" description="Acidic residues" evidence="13">
    <location>
        <begin position="1452"/>
        <end position="1469"/>
    </location>
</feature>
<feature type="domain" description="C2H2-type" evidence="14">
    <location>
        <begin position="1374"/>
        <end position="1401"/>
    </location>
</feature>
<evidence type="ECO:0000256" key="7">
    <source>
        <dbReference type="ARBA" id="ARBA00023015"/>
    </source>
</evidence>
<feature type="compositionally biased region" description="Polar residues" evidence="13">
    <location>
        <begin position="1574"/>
        <end position="1602"/>
    </location>
</feature>
<dbReference type="PROSITE" id="PS50157">
    <property type="entry name" value="ZINC_FINGER_C2H2_2"/>
    <property type="match status" value="15"/>
</dbReference>
<dbReference type="InterPro" id="IPR013087">
    <property type="entry name" value="Znf_C2H2_type"/>
</dbReference>
<dbReference type="GO" id="GO:0000122">
    <property type="term" value="P:negative regulation of transcription by RNA polymerase II"/>
    <property type="evidence" value="ECO:0007669"/>
    <property type="project" value="UniProtKB-ARBA"/>
</dbReference>
<dbReference type="Pfam" id="PF00096">
    <property type="entry name" value="zf-C2H2"/>
    <property type="match status" value="8"/>
</dbReference>
<dbReference type="InterPro" id="IPR036236">
    <property type="entry name" value="Znf_C2H2_sf"/>
</dbReference>
<evidence type="ECO:0000256" key="8">
    <source>
        <dbReference type="ARBA" id="ARBA00023125"/>
    </source>
</evidence>
<feature type="domain" description="C2H2-type" evidence="14">
    <location>
        <begin position="108"/>
        <end position="135"/>
    </location>
</feature>
<feature type="region of interest" description="Disordered" evidence="13">
    <location>
        <begin position="1"/>
        <end position="100"/>
    </location>
</feature>
<evidence type="ECO:0000256" key="5">
    <source>
        <dbReference type="ARBA" id="ARBA00022771"/>
    </source>
</evidence>
<keyword evidence="4" id="KW-0677">Repeat</keyword>
<dbReference type="SMART" id="SM00355">
    <property type="entry name" value="ZnF_C2H2"/>
    <property type="match status" value="16"/>
</dbReference>
<feature type="compositionally biased region" description="Polar residues" evidence="13">
    <location>
        <begin position="1257"/>
        <end position="1278"/>
    </location>
</feature>
<keyword evidence="3" id="KW-0479">Metal-binding</keyword>
<feature type="compositionally biased region" description="Basic and acidic residues" evidence="13">
    <location>
        <begin position="955"/>
        <end position="965"/>
    </location>
</feature>
<dbReference type="FunFam" id="3.30.160.60:FF:003009">
    <property type="entry name" value="Ras-responsive element binding protein, putative"/>
    <property type="match status" value="1"/>
</dbReference>
<feature type="compositionally biased region" description="Basic and acidic residues" evidence="13">
    <location>
        <begin position="25"/>
        <end position="46"/>
    </location>
</feature>
<feature type="domain" description="C2H2-type" evidence="14">
    <location>
        <begin position="139"/>
        <end position="166"/>
    </location>
</feature>
<comment type="caution">
    <text evidence="15">The sequence shown here is derived from an EMBL/GenBank/DDBJ whole genome shotgun (WGS) entry which is preliminary data.</text>
</comment>
<comment type="similarity">
    <text evidence="2">Belongs to the krueppel C2H2-type zinc-finger protein family.</text>
</comment>
<evidence type="ECO:0000256" key="2">
    <source>
        <dbReference type="ARBA" id="ARBA00006991"/>
    </source>
</evidence>
<feature type="compositionally biased region" description="Basic and acidic residues" evidence="13">
    <location>
        <begin position="1603"/>
        <end position="1613"/>
    </location>
</feature>
<dbReference type="SUPFAM" id="SSF57667">
    <property type="entry name" value="beta-beta-alpha zinc fingers"/>
    <property type="match status" value="8"/>
</dbReference>
<dbReference type="GO" id="GO:0000978">
    <property type="term" value="F:RNA polymerase II cis-regulatory region sequence-specific DNA binding"/>
    <property type="evidence" value="ECO:0007669"/>
    <property type="project" value="TreeGrafter"/>
</dbReference>
<feature type="region of interest" description="Disordered" evidence="13">
    <location>
        <begin position="892"/>
        <end position="965"/>
    </location>
</feature>
<comment type="subcellular location">
    <subcellularLocation>
        <location evidence="1">Nucleus</location>
    </subcellularLocation>
</comment>
<feature type="domain" description="C2H2-type" evidence="14">
    <location>
        <begin position="680"/>
        <end position="707"/>
    </location>
</feature>
<feature type="domain" description="C2H2-type" evidence="14">
    <location>
        <begin position="1207"/>
        <end position="1230"/>
    </location>
</feature>
<feature type="region of interest" description="Disordered" evidence="13">
    <location>
        <begin position="1348"/>
        <end position="1375"/>
    </location>
</feature>
<keyword evidence="7" id="KW-0805">Transcription regulation</keyword>
<feature type="domain" description="C2H2-type" evidence="14">
    <location>
        <begin position="167"/>
        <end position="194"/>
    </location>
</feature>
<dbReference type="Pfam" id="PF13894">
    <property type="entry name" value="zf-C2H2_4"/>
    <property type="match status" value="1"/>
</dbReference>
<evidence type="ECO:0000313" key="15">
    <source>
        <dbReference type="EMBL" id="KAI1902215.1"/>
    </source>
</evidence>
<keyword evidence="5 12" id="KW-0863">Zinc-finger</keyword>
<name>A0A8T3E6G2_9TELE</name>
<feature type="compositionally biased region" description="Polar residues" evidence="13">
    <location>
        <begin position="58"/>
        <end position="68"/>
    </location>
</feature>
<dbReference type="GO" id="GO:0001228">
    <property type="term" value="F:DNA-binding transcription activator activity, RNA polymerase II-specific"/>
    <property type="evidence" value="ECO:0007669"/>
    <property type="project" value="TreeGrafter"/>
</dbReference>
<feature type="compositionally biased region" description="Basic and acidic residues" evidence="13">
    <location>
        <begin position="1137"/>
        <end position="1159"/>
    </location>
</feature>
<dbReference type="FunFam" id="3.30.160.60:FF:000507">
    <property type="entry name" value="ras-responsive element-binding protein 1 isoform X2"/>
    <property type="match status" value="1"/>
</dbReference>
<dbReference type="GO" id="GO:0008270">
    <property type="term" value="F:zinc ion binding"/>
    <property type="evidence" value="ECO:0007669"/>
    <property type="project" value="UniProtKB-KW"/>
</dbReference>
<feature type="domain" description="C2H2-type" evidence="14">
    <location>
        <begin position="359"/>
        <end position="382"/>
    </location>
</feature>
<evidence type="ECO:0000256" key="1">
    <source>
        <dbReference type="ARBA" id="ARBA00004123"/>
    </source>
</evidence>
<feature type="region of interest" description="Disordered" evidence="13">
    <location>
        <begin position="1233"/>
        <end position="1334"/>
    </location>
</feature>
<feature type="domain" description="C2H2-type" evidence="14">
    <location>
        <begin position="1521"/>
        <end position="1548"/>
    </location>
</feature>
<dbReference type="FunFam" id="3.30.160.60:FF:001782">
    <property type="entry name" value="Ras-responsive element-binding protein 1a"/>
    <property type="match status" value="1"/>
</dbReference>
<feature type="region of interest" description="Disordered" evidence="13">
    <location>
        <begin position="1039"/>
        <end position="1106"/>
    </location>
</feature>
<dbReference type="Pfam" id="PF13912">
    <property type="entry name" value="zf-C2H2_6"/>
    <property type="match status" value="1"/>
</dbReference>